<proteinExistence type="predicted"/>
<dbReference type="AlphaFoldDB" id="A0A2V1K7I8"/>
<protein>
    <submittedName>
        <fullName evidence="1">Uncharacterized protein</fullName>
    </submittedName>
</protein>
<organism evidence="1 2">
    <name type="scientific">Corticimicrobacter populi</name>
    <dbReference type="NCBI Taxonomy" id="2175229"/>
    <lineage>
        <taxon>Bacteria</taxon>
        <taxon>Pseudomonadati</taxon>
        <taxon>Pseudomonadota</taxon>
        <taxon>Betaproteobacteria</taxon>
        <taxon>Burkholderiales</taxon>
        <taxon>Alcaligenaceae</taxon>
        <taxon>Corticimicrobacter</taxon>
    </lineage>
</organism>
<dbReference type="Proteomes" id="UP000245212">
    <property type="component" value="Unassembled WGS sequence"/>
</dbReference>
<dbReference type="EMBL" id="QETA01000001">
    <property type="protein sequence ID" value="PWF25629.1"/>
    <property type="molecule type" value="Genomic_DNA"/>
</dbReference>
<accession>A0A2V1K7I8</accession>
<name>A0A2V1K7I8_9BURK</name>
<gene>
    <name evidence="1" type="ORF">DD235_05065</name>
</gene>
<keyword evidence="2" id="KW-1185">Reference proteome</keyword>
<sequence>MLTQHELQRRLPDGWETPTERKQQALQAEFLLERPQDHPLHGMELCVIAYREGNDDILLLHLDTPECVSVVHLTWSRRQEFPNFPKVEFTGTFQAFVEREYRLYGLTADEDAGYASIQGKQA</sequence>
<reference evidence="2" key="1">
    <citation type="submission" date="2018-05" db="EMBL/GenBank/DDBJ databases">
        <authorList>
            <person name="Li Y."/>
        </authorList>
    </citation>
    <scope>NUCLEOTIDE SEQUENCE [LARGE SCALE GENOMIC DNA]</scope>
    <source>
        <strain evidence="2">3d-2-2</strain>
    </source>
</reference>
<comment type="caution">
    <text evidence="1">The sequence shown here is derived from an EMBL/GenBank/DDBJ whole genome shotgun (WGS) entry which is preliminary data.</text>
</comment>
<evidence type="ECO:0000313" key="1">
    <source>
        <dbReference type="EMBL" id="PWF25629.1"/>
    </source>
</evidence>
<evidence type="ECO:0000313" key="2">
    <source>
        <dbReference type="Proteomes" id="UP000245212"/>
    </source>
</evidence>